<dbReference type="RefSeq" id="XP_022082800.1">
    <property type="nucleotide sequence ID" value="XM_022227108.1"/>
</dbReference>
<feature type="compositionally biased region" description="Basic and acidic residues" evidence="13">
    <location>
        <begin position="404"/>
        <end position="420"/>
    </location>
</feature>
<dbReference type="SUPFAM" id="SSF82199">
    <property type="entry name" value="SET domain"/>
    <property type="match status" value="1"/>
</dbReference>
<evidence type="ECO:0000313" key="16">
    <source>
        <dbReference type="RefSeq" id="XP_022082800.1"/>
    </source>
</evidence>
<dbReference type="Gene3D" id="2.170.270.10">
    <property type="entry name" value="SET domain"/>
    <property type="match status" value="1"/>
</dbReference>
<dbReference type="Pfam" id="PF00856">
    <property type="entry name" value="SET"/>
    <property type="match status" value="1"/>
</dbReference>
<evidence type="ECO:0000256" key="8">
    <source>
        <dbReference type="ARBA" id="ARBA00022691"/>
    </source>
</evidence>
<dbReference type="KEGG" id="aplc:110975028"/>
<evidence type="ECO:0000256" key="1">
    <source>
        <dbReference type="ARBA" id="ARBA00004123"/>
    </source>
</evidence>
<evidence type="ECO:0000256" key="12">
    <source>
        <dbReference type="ARBA" id="ARBA00023242"/>
    </source>
</evidence>
<evidence type="ECO:0000256" key="7">
    <source>
        <dbReference type="ARBA" id="ARBA00022679"/>
    </source>
</evidence>
<evidence type="ECO:0000256" key="4">
    <source>
        <dbReference type="ARBA" id="ARBA00022454"/>
    </source>
</evidence>
<name>A0A8B7XS63_ACAPL</name>
<protein>
    <recommendedName>
        <fullName evidence="3">[histone H4]-N-methyl-L-lysine(20) N-methyltransferase</fullName>
        <ecNumber evidence="3">2.1.1.362</ecNumber>
    </recommendedName>
</protein>
<dbReference type="Proteomes" id="UP000694845">
    <property type="component" value="Unplaced"/>
</dbReference>
<dbReference type="OMA" id="MGPGWPL"/>
<feature type="region of interest" description="Disordered" evidence="13">
    <location>
        <begin position="404"/>
        <end position="429"/>
    </location>
</feature>
<dbReference type="OrthoDB" id="6627536at2759"/>
<keyword evidence="10" id="KW-0805">Transcription regulation</keyword>
<gene>
    <name evidence="16 17" type="primary">LOC110975028</name>
</gene>
<accession>A0A8B7XS63</accession>
<evidence type="ECO:0000259" key="14">
    <source>
        <dbReference type="PROSITE" id="PS50280"/>
    </source>
</evidence>
<dbReference type="GO" id="GO:0005694">
    <property type="term" value="C:chromosome"/>
    <property type="evidence" value="ECO:0007669"/>
    <property type="project" value="UniProtKB-SubCell"/>
</dbReference>
<dbReference type="PROSITE" id="PS51570">
    <property type="entry name" value="SAM_MT43_SUVAR420_2"/>
    <property type="match status" value="1"/>
</dbReference>
<dbReference type="GO" id="GO:0140941">
    <property type="term" value="F:histone H4K20me methyltransferase activity"/>
    <property type="evidence" value="ECO:0007669"/>
    <property type="project" value="UniProtKB-EC"/>
</dbReference>
<keyword evidence="4" id="KW-0158">Chromosome</keyword>
<feature type="region of interest" description="Disordered" evidence="13">
    <location>
        <begin position="310"/>
        <end position="337"/>
    </location>
</feature>
<evidence type="ECO:0000256" key="5">
    <source>
        <dbReference type="ARBA" id="ARBA00022491"/>
    </source>
</evidence>
<dbReference type="Gene3D" id="1.10.10.1700">
    <property type="entry name" value="Histone-lysine N-methyltransferase"/>
    <property type="match status" value="1"/>
</dbReference>
<dbReference type="FunFam" id="1.10.10.1700:FF:000001">
    <property type="entry name" value="Histone-lysine N-methyltransferase"/>
    <property type="match status" value="1"/>
</dbReference>
<dbReference type="PANTHER" id="PTHR12977">
    <property type="entry name" value="SUPPRESSOR OF VARIEGATION 4-20-RELATED"/>
    <property type="match status" value="1"/>
</dbReference>
<feature type="domain" description="SET" evidence="14">
    <location>
        <begin position="121"/>
        <end position="231"/>
    </location>
</feature>
<dbReference type="GeneID" id="110975028"/>
<evidence type="ECO:0000256" key="11">
    <source>
        <dbReference type="ARBA" id="ARBA00023163"/>
    </source>
</evidence>
<dbReference type="InterPro" id="IPR025790">
    <property type="entry name" value="Suv4-20_animal"/>
</dbReference>
<feature type="compositionally biased region" description="Low complexity" evidence="13">
    <location>
        <begin position="671"/>
        <end position="682"/>
    </location>
</feature>
<comment type="subcellular location">
    <subcellularLocation>
        <location evidence="2">Chromosome</location>
    </subcellularLocation>
    <subcellularLocation>
        <location evidence="1">Nucleus</location>
    </subcellularLocation>
</comment>
<feature type="compositionally biased region" description="Low complexity" evidence="13">
    <location>
        <begin position="314"/>
        <end position="337"/>
    </location>
</feature>
<dbReference type="InterPro" id="IPR039977">
    <property type="entry name" value="Suv4-20/Set9"/>
</dbReference>
<keyword evidence="5" id="KW-0678">Repressor</keyword>
<dbReference type="PANTHER" id="PTHR12977:SF4">
    <property type="entry name" value="HISTONE-LYSINE N-METHYLTRANSFERASE KMT5B"/>
    <property type="match status" value="1"/>
</dbReference>
<dbReference type="AlphaFoldDB" id="A0A8B7XS63"/>
<evidence type="ECO:0000256" key="10">
    <source>
        <dbReference type="ARBA" id="ARBA00023015"/>
    </source>
</evidence>
<evidence type="ECO:0000313" key="15">
    <source>
        <dbReference type="Proteomes" id="UP000694845"/>
    </source>
</evidence>
<keyword evidence="8" id="KW-0949">S-adenosyl-L-methionine</keyword>
<evidence type="ECO:0000256" key="13">
    <source>
        <dbReference type="SAM" id="MobiDB-lite"/>
    </source>
</evidence>
<feature type="region of interest" description="Disordered" evidence="13">
    <location>
        <begin position="658"/>
        <end position="729"/>
    </location>
</feature>
<feature type="compositionally biased region" description="Basic residues" evidence="13">
    <location>
        <begin position="454"/>
        <end position="466"/>
    </location>
</feature>
<keyword evidence="12" id="KW-0539">Nucleus</keyword>
<dbReference type="GO" id="GO:0005634">
    <property type="term" value="C:nucleus"/>
    <property type="evidence" value="ECO:0007669"/>
    <property type="project" value="UniProtKB-SubCell"/>
</dbReference>
<proteinExistence type="predicted"/>
<sequence>MMGIDGTGPGWPLKPSSGMNWKELGENDDLATSLVLDPYLNFTTHKMNTRFRPVDARKEYLRDIILRFKKSHNYERAYKGLVSGDWARVFFLNKSKHQVTIFKQHVFRYLAMFDKTSGFEVKPCFRYSLEGAGGKIVATRVWSKSDTILNLVGCIAELTECEENSLKTGVNDFSVMFSTRKNCAQLWLGPAAFINHDCRPNCKFVSTGRDTACVKVLRDIEPGEEITCFYGDGFFGEGNCHCECETCERRQMGAFTPKDMPVKIDENKYSLRDTDRRLRWQKAKNEEEGGPSQEEGSVVKSVLPSRLLRRSDSECSGSSDGSSCPWSRSRSSQPLSPSFLANQTLVDLIAEKKCLSKYDAQLLVAEGYKLREAKVVLTPHKIKEDGTLTVEEGGVRYASRLRREERRKAGREGRERRMSLNEEPVPSPRVEEAHLNGGIVDTEAVECVAASRTERRRSRESRKRRVSATEEMQELSKLPRETCLDPSGGVEGVSSVPGLRSRSGSVAAVGLALDQQSNCSSCDTEVTFNVRHLSKAPKAIEKDLTYESEISDCETKLKIRGVPRDRAIAGKRNLLDDGPARTNRHGGKRERRETDCSKNCKDLKVKHGKSEGLEVPPLILPKRKMTKYDAELIAEAVQKIPKLKIRMKDSNGCIEEVVTSSEDEVSPRQHSVSCESSSITTSQDQKLLLDVPDSPSRLTRGQRVLIPGPKLPQSPTSTSKTDSPPASPSLLRARANLKFNSPERKKTSHQFVPRMSQLRHLYEIPPHPILQKVDKSVPPKHINSSDVKTFYPSFPDSPKTEHLSDVLKSEESPSQTFQVSVKPVDNRNTRKIRLIFGQRTMDIQLPKTGKCYPTKSKPL</sequence>
<dbReference type="InterPro" id="IPR041938">
    <property type="entry name" value="Hist-Lys_N-MTase_N"/>
</dbReference>
<organism evidence="15 17">
    <name type="scientific">Acanthaster planci</name>
    <name type="common">Crown-of-thorns starfish</name>
    <dbReference type="NCBI Taxonomy" id="133434"/>
    <lineage>
        <taxon>Eukaryota</taxon>
        <taxon>Metazoa</taxon>
        <taxon>Echinodermata</taxon>
        <taxon>Eleutherozoa</taxon>
        <taxon>Asterozoa</taxon>
        <taxon>Asteroidea</taxon>
        <taxon>Valvatacea</taxon>
        <taxon>Valvatida</taxon>
        <taxon>Acanthasteridae</taxon>
        <taxon>Acanthaster</taxon>
    </lineage>
</organism>
<dbReference type="SMART" id="SM00317">
    <property type="entry name" value="SET"/>
    <property type="match status" value="1"/>
</dbReference>
<dbReference type="GO" id="GO:0032259">
    <property type="term" value="P:methylation"/>
    <property type="evidence" value="ECO:0007669"/>
    <property type="project" value="UniProtKB-KW"/>
</dbReference>
<feature type="compositionally biased region" description="Low complexity" evidence="13">
    <location>
        <begin position="713"/>
        <end position="724"/>
    </location>
</feature>
<keyword evidence="11" id="KW-0804">Transcription</keyword>
<feature type="region of interest" description="Disordered" evidence="13">
    <location>
        <begin position="451"/>
        <end position="476"/>
    </location>
</feature>
<keyword evidence="9" id="KW-0156">Chromatin regulator</keyword>
<keyword evidence="6" id="KW-0489">Methyltransferase</keyword>
<reference evidence="16 17" key="1">
    <citation type="submission" date="2025-04" db="UniProtKB">
        <authorList>
            <consortium name="RefSeq"/>
        </authorList>
    </citation>
    <scope>IDENTIFICATION</scope>
</reference>
<dbReference type="InterPro" id="IPR046341">
    <property type="entry name" value="SET_dom_sf"/>
</dbReference>
<dbReference type="FunFam" id="2.170.270.10:FF:000006">
    <property type="entry name" value="Histone-lysine N-methyltransferase"/>
    <property type="match status" value="1"/>
</dbReference>
<feature type="region of interest" description="Disordered" evidence="13">
    <location>
        <begin position="574"/>
        <end position="595"/>
    </location>
</feature>
<dbReference type="EC" id="2.1.1.362" evidence="3"/>
<evidence type="ECO:0000256" key="2">
    <source>
        <dbReference type="ARBA" id="ARBA00004286"/>
    </source>
</evidence>
<keyword evidence="15" id="KW-1185">Reference proteome</keyword>
<evidence type="ECO:0000256" key="3">
    <source>
        <dbReference type="ARBA" id="ARBA00012188"/>
    </source>
</evidence>
<evidence type="ECO:0000313" key="17">
    <source>
        <dbReference type="RefSeq" id="XP_022082801.1"/>
    </source>
</evidence>
<evidence type="ECO:0000256" key="9">
    <source>
        <dbReference type="ARBA" id="ARBA00022853"/>
    </source>
</evidence>
<dbReference type="PROSITE" id="PS50280">
    <property type="entry name" value="SET"/>
    <property type="match status" value="1"/>
</dbReference>
<evidence type="ECO:0000256" key="6">
    <source>
        <dbReference type="ARBA" id="ARBA00022603"/>
    </source>
</evidence>
<keyword evidence="7" id="KW-0808">Transferase</keyword>
<dbReference type="InterPro" id="IPR001214">
    <property type="entry name" value="SET_dom"/>
</dbReference>
<dbReference type="RefSeq" id="XP_022082801.1">
    <property type="nucleotide sequence ID" value="XM_022227109.1"/>
</dbReference>